<dbReference type="Pfam" id="PF02636">
    <property type="entry name" value="Methyltransf_28"/>
    <property type="match status" value="1"/>
</dbReference>
<feature type="non-terminal residue" evidence="5">
    <location>
        <position position="199"/>
    </location>
</feature>
<dbReference type="GO" id="GO:0005739">
    <property type="term" value="C:mitochondrion"/>
    <property type="evidence" value="ECO:0007669"/>
    <property type="project" value="UniProtKB-SubCell"/>
</dbReference>
<name>A0A382ZN21_9ZZZZ</name>
<evidence type="ECO:0000256" key="2">
    <source>
        <dbReference type="ARBA" id="ARBA00022603"/>
    </source>
</evidence>
<dbReference type="Gene3D" id="3.40.50.12710">
    <property type="match status" value="1"/>
</dbReference>
<proteinExistence type="predicted"/>
<reference evidence="5" key="1">
    <citation type="submission" date="2018-05" db="EMBL/GenBank/DDBJ databases">
        <authorList>
            <person name="Lanie J.A."/>
            <person name="Ng W.-L."/>
            <person name="Kazmierczak K.M."/>
            <person name="Andrzejewski T.M."/>
            <person name="Davidsen T.M."/>
            <person name="Wayne K.J."/>
            <person name="Tettelin H."/>
            <person name="Glass J.I."/>
            <person name="Rusch D."/>
            <person name="Podicherti R."/>
            <person name="Tsui H.-C.T."/>
            <person name="Winkler M.E."/>
        </authorList>
    </citation>
    <scope>NUCLEOTIDE SEQUENCE</scope>
</reference>
<dbReference type="InterPro" id="IPR038375">
    <property type="entry name" value="NDUFAF7_sf"/>
</dbReference>
<dbReference type="AlphaFoldDB" id="A0A382ZN21"/>
<evidence type="ECO:0000256" key="1">
    <source>
        <dbReference type="ARBA" id="ARBA00004173"/>
    </source>
</evidence>
<dbReference type="GO" id="GO:0032259">
    <property type="term" value="P:methylation"/>
    <property type="evidence" value="ECO:0007669"/>
    <property type="project" value="UniProtKB-KW"/>
</dbReference>
<dbReference type="GO" id="GO:0035243">
    <property type="term" value="F:protein-arginine omega-N symmetric methyltransferase activity"/>
    <property type="evidence" value="ECO:0007669"/>
    <property type="project" value="TreeGrafter"/>
</dbReference>
<comment type="subcellular location">
    <subcellularLocation>
        <location evidence="1">Mitochondrion</location>
    </subcellularLocation>
</comment>
<dbReference type="InterPro" id="IPR029063">
    <property type="entry name" value="SAM-dependent_MTases_sf"/>
</dbReference>
<evidence type="ECO:0000256" key="3">
    <source>
        <dbReference type="ARBA" id="ARBA00022679"/>
    </source>
</evidence>
<gene>
    <name evidence="5" type="ORF">METZ01_LOCUS448932</name>
</gene>
<dbReference type="InterPro" id="IPR003788">
    <property type="entry name" value="NDUFAF7"/>
</dbReference>
<evidence type="ECO:0008006" key="6">
    <source>
        <dbReference type="Google" id="ProtNLM"/>
    </source>
</evidence>
<protein>
    <recommendedName>
        <fullName evidence="6">SAM-dependent methyltransferase</fullName>
    </recommendedName>
</protein>
<accession>A0A382ZN21</accession>
<organism evidence="5">
    <name type="scientific">marine metagenome</name>
    <dbReference type="NCBI Taxonomy" id="408172"/>
    <lineage>
        <taxon>unclassified sequences</taxon>
        <taxon>metagenomes</taxon>
        <taxon>ecological metagenomes</taxon>
    </lineage>
</organism>
<keyword evidence="4" id="KW-0496">Mitochondrion</keyword>
<keyword evidence="3" id="KW-0808">Transferase</keyword>
<keyword evidence="2" id="KW-0489">Methyltransferase</keyword>
<dbReference type="SUPFAM" id="SSF53335">
    <property type="entry name" value="S-adenosyl-L-methionine-dependent methyltransferases"/>
    <property type="match status" value="1"/>
</dbReference>
<dbReference type="PANTHER" id="PTHR12049:SF7">
    <property type="entry name" value="PROTEIN ARGININE METHYLTRANSFERASE NDUFAF7, MITOCHONDRIAL"/>
    <property type="match status" value="1"/>
</dbReference>
<sequence>MALDIEPGIAAEGNPALIKIIIKEMDGGTIPFERFMELALYHPEHGYYRKSGRIGRQGDFLTSPTIHPMFGWAIASWCEWIWQQLDEPDTFTIFEPGAGEGTLGTIILDWAEARENNFSQSLSYIAIEPNTEGTDSRIQWLQGNPSPVLNGIVLANELFDALPTRLFEATERGPAEIHVRWDGNNFVEVRGNITVLQNV</sequence>
<dbReference type="PANTHER" id="PTHR12049">
    <property type="entry name" value="PROTEIN ARGININE METHYLTRANSFERASE NDUFAF7, MITOCHONDRIAL"/>
    <property type="match status" value="1"/>
</dbReference>
<evidence type="ECO:0000256" key="4">
    <source>
        <dbReference type="ARBA" id="ARBA00023128"/>
    </source>
</evidence>
<dbReference type="EMBL" id="UINC01184730">
    <property type="protein sequence ID" value="SVD96078.1"/>
    <property type="molecule type" value="Genomic_DNA"/>
</dbReference>
<evidence type="ECO:0000313" key="5">
    <source>
        <dbReference type="EMBL" id="SVD96078.1"/>
    </source>
</evidence>